<dbReference type="EMBL" id="RCBY01000106">
    <property type="protein sequence ID" value="RQH37968.1"/>
    <property type="molecule type" value="Genomic_DNA"/>
</dbReference>
<keyword evidence="2" id="KW-0808">Transferase</keyword>
<dbReference type="EC" id="2.5.1.7" evidence="2"/>
<keyword evidence="3" id="KW-1185">Reference proteome</keyword>
<dbReference type="InterPro" id="IPR036968">
    <property type="entry name" value="Enolpyruvate_Tfrase_sf"/>
</dbReference>
<dbReference type="GO" id="GO:0008760">
    <property type="term" value="F:UDP-N-acetylglucosamine 1-carboxyvinyltransferase activity"/>
    <property type="evidence" value="ECO:0007669"/>
    <property type="project" value="UniProtKB-EC"/>
</dbReference>
<proteinExistence type="predicted"/>
<dbReference type="Gene3D" id="3.65.10.10">
    <property type="entry name" value="Enolpyruvate transferase domain"/>
    <property type="match status" value="2"/>
</dbReference>
<organism evidence="2 3">
    <name type="scientific">Okeania hirsuta</name>
    <dbReference type="NCBI Taxonomy" id="1458930"/>
    <lineage>
        <taxon>Bacteria</taxon>
        <taxon>Bacillati</taxon>
        <taxon>Cyanobacteriota</taxon>
        <taxon>Cyanophyceae</taxon>
        <taxon>Oscillatoriophycideae</taxon>
        <taxon>Oscillatoriales</taxon>
        <taxon>Microcoleaceae</taxon>
        <taxon>Okeania</taxon>
    </lineage>
</organism>
<dbReference type="AlphaFoldDB" id="A0A3N6PAD1"/>
<evidence type="ECO:0000256" key="1">
    <source>
        <dbReference type="SAM" id="MobiDB-lite"/>
    </source>
</evidence>
<feature type="region of interest" description="Disordered" evidence="1">
    <location>
        <begin position="1"/>
        <end position="23"/>
    </location>
</feature>
<evidence type="ECO:0000313" key="3">
    <source>
        <dbReference type="Proteomes" id="UP000269154"/>
    </source>
</evidence>
<protein>
    <submittedName>
        <fullName evidence="2">UDP-N-acetylglucosamine 1-carboxyvinyltransferase</fullName>
        <ecNumber evidence="2">2.5.1.7</ecNumber>
    </submittedName>
</protein>
<feature type="compositionally biased region" description="Polar residues" evidence="1">
    <location>
        <begin position="8"/>
        <end position="23"/>
    </location>
</feature>
<sequence length="63" mass="6598">MKEERAINQLSNSKENPKSSPINQSILKICGPSHLKGNINISGAKNSALAAMAGTLLCSGTCR</sequence>
<dbReference type="InterPro" id="IPR013792">
    <property type="entry name" value="RNA3'P_cycl/enolpyr_Trfase_a/b"/>
</dbReference>
<feature type="non-terminal residue" evidence="2">
    <location>
        <position position="63"/>
    </location>
</feature>
<dbReference type="SUPFAM" id="SSF55205">
    <property type="entry name" value="EPT/RTPC-like"/>
    <property type="match status" value="1"/>
</dbReference>
<accession>A0A3N6PAD1</accession>
<dbReference type="Proteomes" id="UP000269154">
    <property type="component" value="Unassembled WGS sequence"/>
</dbReference>
<gene>
    <name evidence="2" type="ORF">D5R40_18155</name>
</gene>
<name>A0A3N6PAD1_9CYAN</name>
<evidence type="ECO:0000313" key="2">
    <source>
        <dbReference type="EMBL" id="RQH37968.1"/>
    </source>
</evidence>
<reference evidence="2 3" key="1">
    <citation type="journal article" date="2018" name="ACS Chem. Biol.">
        <title>Ketoreductase domain dysfunction expands chemodiversity: malyngamide biosynthesis in the cyanobacterium Okeania hirsuta.</title>
        <authorList>
            <person name="Moss N.A."/>
            <person name="Leao T."/>
            <person name="Rankin M."/>
            <person name="McCullough T.M."/>
            <person name="Qu P."/>
            <person name="Korobeynikov A."/>
            <person name="Smith J.L."/>
            <person name="Gerwick L."/>
            <person name="Gerwick W.H."/>
        </authorList>
    </citation>
    <scope>NUCLEOTIDE SEQUENCE [LARGE SCALE GENOMIC DNA]</scope>
    <source>
        <strain evidence="2 3">PAB10Feb10-1</strain>
    </source>
</reference>
<comment type="caution">
    <text evidence="2">The sequence shown here is derived from an EMBL/GenBank/DDBJ whole genome shotgun (WGS) entry which is preliminary data.</text>
</comment>